<feature type="domain" description="Plastocyanin-like" evidence="5">
    <location>
        <begin position="400"/>
        <end position="485"/>
    </location>
</feature>
<keyword evidence="2" id="KW-0560">Oxidoreductase</keyword>
<dbReference type="Gene3D" id="2.60.40.420">
    <property type="entry name" value="Cupredoxins - blue copper proteins"/>
    <property type="match status" value="3"/>
</dbReference>
<feature type="chain" id="PRO_5047252685" evidence="3">
    <location>
        <begin position="21"/>
        <end position="486"/>
    </location>
</feature>
<dbReference type="Pfam" id="PF00394">
    <property type="entry name" value="Cu-oxidase"/>
    <property type="match status" value="1"/>
</dbReference>
<name>A0ABS7VT78_9HYPH</name>
<dbReference type="PROSITE" id="PS00079">
    <property type="entry name" value="MULTICOPPER_OXIDASE1"/>
    <property type="match status" value="1"/>
</dbReference>
<evidence type="ECO:0000313" key="8">
    <source>
        <dbReference type="Proteomes" id="UP000704176"/>
    </source>
</evidence>
<dbReference type="InterPro" id="IPR045087">
    <property type="entry name" value="Cu-oxidase_fam"/>
</dbReference>
<gene>
    <name evidence="7" type="ORF">K9B37_21080</name>
</gene>
<dbReference type="InterPro" id="IPR011706">
    <property type="entry name" value="Cu-oxidase_C"/>
</dbReference>
<dbReference type="Pfam" id="PF07731">
    <property type="entry name" value="Cu-oxidase_2"/>
    <property type="match status" value="1"/>
</dbReference>
<evidence type="ECO:0000259" key="6">
    <source>
        <dbReference type="Pfam" id="PF07732"/>
    </source>
</evidence>
<dbReference type="InterPro" id="IPR006311">
    <property type="entry name" value="TAT_signal"/>
</dbReference>
<dbReference type="CDD" id="cd13861">
    <property type="entry name" value="CuRO_1_CumA_like"/>
    <property type="match status" value="1"/>
</dbReference>
<dbReference type="InterPro" id="IPR002355">
    <property type="entry name" value="Cu_oxidase_Cu_BS"/>
</dbReference>
<evidence type="ECO:0000313" key="7">
    <source>
        <dbReference type="EMBL" id="MBZ6078756.1"/>
    </source>
</evidence>
<feature type="domain" description="Plastocyanin-like" evidence="6">
    <location>
        <begin position="66"/>
        <end position="168"/>
    </location>
</feature>
<evidence type="ECO:0000256" key="3">
    <source>
        <dbReference type="SAM" id="SignalP"/>
    </source>
</evidence>
<evidence type="ECO:0000256" key="2">
    <source>
        <dbReference type="ARBA" id="ARBA00023002"/>
    </source>
</evidence>
<dbReference type="RefSeq" id="WP_224315506.1">
    <property type="nucleotide sequence ID" value="NZ_JAIRBM010000022.1"/>
</dbReference>
<dbReference type="Pfam" id="PF07732">
    <property type="entry name" value="Cu-oxidase_3"/>
    <property type="match status" value="1"/>
</dbReference>
<dbReference type="PANTHER" id="PTHR11709">
    <property type="entry name" value="MULTI-COPPER OXIDASE"/>
    <property type="match status" value="1"/>
</dbReference>
<sequence>MGYNRRQILKGLGAAALATAAGGSSLLARPAPIVLPRRPPVQGGQIHDWHFAAAERSMRLLGPNGPESTVWTYSDALLPVKRIRLGDTIRARLENSLGEHTAIHWHGIRVPNTMDGVPFLTQPPVMKGESFLYEFTPPDPGTFFIHPHCNESGQTGRGMSGVLIIEGDERRPADADLVLAYKDWRLADDGTWLPFETPEGASRAGTYGTIRAVNGIAPQTQAVPAGGNVRLRILNLDSTRVIEVGIDGAEAAIIAIDGNAVTPFPLETWRMGPAMRIDVLVRAPGPGKTFKVIDYFSSEPWTLATCAANGPARKARAFDPAILYEAAIPRADLRDAERMSFSFSAASGSIAEAAAAWAPDDPLAKILLDGLCVRDTSFWAINKTSWAAGQNRQLPPPLGLLKAGQSYVFELMNATPHHHPIHLHGHTFEVLSTSRLERPRHFADTVLLQPKERIEIAFVAAPGNWMFHCHVLEHLEYGMMGYFRVA</sequence>
<organism evidence="7 8">
    <name type="scientific">Microvirga puerhi</name>
    <dbReference type="NCBI Taxonomy" id="2876078"/>
    <lineage>
        <taxon>Bacteria</taxon>
        <taxon>Pseudomonadati</taxon>
        <taxon>Pseudomonadota</taxon>
        <taxon>Alphaproteobacteria</taxon>
        <taxon>Hyphomicrobiales</taxon>
        <taxon>Methylobacteriaceae</taxon>
        <taxon>Microvirga</taxon>
    </lineage>
</organism>
<protein>
    <submittedName>
        <fullName evidence="7">Multicopper oxidase family protein</fullName>
    </submittedName>
</protein>
<feature type="signal peptide" evidence="3">
    <location>
        <begin position="1"/>
        <end position="20"/>
    </location>
</feature>
<dbReference type="InterPro" id="IPR008972">
    <property type="entry name" value="Cupredoxin"/>
</dbReference>
<dbReference type="EMBL" id="JAIRBM010000022">
    <property type="protein sequence ID" value="MBZ6078756.1"/>
    <property type="molecule type" value="Genomic_DNA"/>
</dbReference>
<proteinExistence type="predicted"/>
<keyword evidence="1" id="KW-0479">Metal-binding</keyword>
<dbReference type="PROSITE" id="PS00080">
    <property type="entry name" value="MULTICOPPER_OXIDASE2"/>
    <property type="match status" value="1"/>
</dbReference>
<feature type="domain" description="Plastocyanin-like" evidence="4">
    <location>
        <begin position="214"/>
        <end position="290"/>
    </location>
</feature>
<dbReference type="PANTHER" id="PTHR11709:SF2">
    <property type="entry name" value="MULTICOPPER OXIDASE LPR1"/>
    <property type="match status" value="1"/>
</dbReference>
<dbReference type="SUPFAM" id="SSF49503">
    <property type="entry name" value="Cupredoxins"/>
    <property type="match status" value="3"/>
</dbReference>
<evidence type="ECO:0000259" key="5">
    <source>
        <dbReference type="Pfam" id="PF07731"/>
    </source>
</evidence>
<dbReference type="InterPro" id="IPR011707">
    <property type="entry name" value="Cu-oxidase-like_N"/>
</dbReference>
<keyword evidence="8" id="KW-1185">Reference proteome</keyword>
<dbReference type="Proteomes" id="UP000704176">
    <property type="component" value="Unassembled WGS sequence"/>
</dbReference>
<accession>A0ABS7VT78</accession>
<keyword evidence="3" id="KW-0732">Signal</keyword>
<evidence type="ECO:0000259" key="4">
    <source>
        <dbReference type="Pfam" id="PF00394"/>
    </source>
</evidence>
<dbReference type="InterPro" id="IPR033138">
    <property type="entry name" value="Cu_oxidase_CS"/>
</dbReference>
<evidence type="ECO:0000256" key="1">
    <source>
        <dbReference type="ARBA" id="ARBA00022723"/>
    </source>
</evidence>
<dbReference type="InterPro" id="IPR001117">
    <property type="entry name" value="Cu-oxidase_2nd"/>
</dbReference>
<comment type="caution">
    <text evidence="7">The sequence shown here is derived from an EMBL/GenBank/DDBJ whole genome shotgun (WGS) entry which is preliminary data.</text>
</comment>
<reference evidence="7 8" key="1">
    <citation type="submission" date="2021-09" db="EMBL/GenBank/DDBJ databases">
        <title>The complete genome sequence of a new microorganism.</title>
        <authorList>
            <person name="Zi Z."/>
        </authorList>
    </citation>
    <scope>NUCLEOTIDE SEQUENCE [LARGE SCALE GENOMIC DNA]</scope>
    <source>
        <strain evidence="7 8">WGZ8</strain>
    </source>
</reference>
<dbReference type="PROSITE" id="PS51318">
    <property type="entry name" value="TAT"/>
    <property type="match status" value="1"/>
</dbReference>